<evidence type="ECO:0000256" key="3">
    <source>
        <dbReference type="ARBA" id="ARBA00023002"/>
    </source>
</evidence>
<comment type="caution">
    <text evidence="10">The sequence shown here is derived from an EMBL/GenBank/DDBJ whole genome shotgun (WGS) entry which is preliminary data.</text>
</comment>
<sequence>MANIAVIGAGAWGSALNYALGVKNTSANASATGRKNSELISLDDALKSEYIVFAIATQSTREFLKKNSSKISKNAKILVAQKGIETSTGAFLHEIFSEFFDSKNLAFLSGPSFASEVEKNLPCAVVVSAFDESLSKQWAEFFPPFMKSYESSDVIGTEICGAYKNVIAIAGGICDGMGLGNNARASLMARGLVEMARFGQAFGAKIESFLGLSGAGDLFLSASSELSRNFRVGKMLAKGADLATILEHLGEVAEGVPTAHAVVNISTKNDIYTPIANQISQVINGKDVRQALADLLKKN</sequence>
<dbReference type="InterPro" id="IPR036291">
    <property type="entry name" value="NAD(P)-bd_dom_sf"/>
</dbReference>
<feature type="domain" description="Glycerol-3-phosphate dehydrogenase NAD-dependent C-terminal" evidence="9">
    <location>
        <begin position="153"/>
        <end position="290"/>
    </location>
</feature>
<dbReference type="Gene3D" id="1.10.1040.10">
    <property type="entry name" value="N-(1-d-carboxylethyl)-l-norvaline Dehydrogenase, domain 2"/>
    <property type="match status" value="1"/>
</dbReference>
<feature type="binding site" evidence="7">
    <location>
        <position position="229"/>
    </location>
    <ligand>
        <name>sn-glycerol 3-phosphate</name>
        <dbReference type="ChEBI" id="CHEBI:57597"/>
    </ligand>
</feature>
<feature type="binding site" evidence="7">
    <location>
        <position position="227"/>
    </location>
    <ligand>
        <name>sn-glycerol 3-phosphate</name>
        <dbReference type="ChEBI" id="CHEBI:57597"/>
    </ligand>
</feature>
<keyword evidence="7" id="KW-0963">Cytoplasm</keyword>
<dbReference type="Pfam" id="PF07479">
    <property type="entry name" value="NAD_Gly3P_dh_C"/>
    <property type="match status" value="1"/>
</dbReference>
<feature type="binding site" evidence="7">
    <location>
        <position position="114"/>
    </location>
    <ligand>
        <name>NADPH</name>
        <dbReference type="ChEBI" id="CHEBI:57783"/>
    </ligand>
</feature>
<comment type="caution">
    <text evidence="7">Lacks conserved residue(s) required for the propagation of feature annotation.</text>
</comment>
<keyword evidence="3 7" id="KW-0560">Oxidoreductase</keyword>
<feature type="binding site" evidence="7">
    <location>
        <position position="228"/>
    </location>
    <ligand>
        <name>NADPH</name>
        <dbReference type="ChEBI" id="CHEBI:57783"/>
    </ligand>
</feature>
<dbReference type="GO" id="GO:0047952">
    <property type="term" value="F:glycerol-3-phosphate dehydrogenase [NAD(P)+] activity"/>
    <property type="evidence" value="ECO:0007669"/>
    <property type="project" value="UniProtKB-EC"/>
</dbReference>
<keyword evidence="11" id="KW-1185">Reference proteome</keyword>
<organism evidence="10 11">
    <name type="scientific">Campylobacter magnus</name>
    <dbReference type="NCBI Taxonomy" id="3026462"/>
    <lineage>
        <taxon>Bacteria</taxon>
        <taxon>Pseudomonadati</taxon>
        <taxon>Campylobacterota</taxon>
        <taxon>Epsilonproteobacteria</taxon>
        <taxon>Campylobacterales</taxon>
        <taxon>Campylobacteraceae</taxon>
        <taxon>Campylobacter</taxon>
    </lineage>
</organism>
<comment type="catalytic activity">
    <reaction evidence="7">
        <text>sn-glycerol 3-phosphate + NAD(+) = dihydroxyacetone phosphate + NADH + H(+)</text>
        <dbReference type="Rhea" id="RHEA:11092"/>
        <dbReference type="ChEBI" id="CHEBI:15378"/>
        <dbReference type="ChEBI" id="CHEBI:57540"/>
        <dbReference type="ChEBI" id="CHEBI:57597"/>
        <dbReference type="ChEBI" id="CHEBI:57642"/>
        <dbReference type="ChEBI" id="CHEBI:57945"/>
        <dbReference type="EC" id="1.1.1.94"/>
    </reaction>
</comment>
<dbReference type="InterPro" id="IPR008927">
    <property type="entry name" value="6-PGluconate_DH-like_C_sf"/>
</dbReference>
<dbReference type="Proteomes" id="UP001171111">
    <property type="component" value="Unassembled WGS sequence"/>
</dbReference>
<comment type="function">
    <text evidence="7">Catalyzes the reduction of the glycolytic intermediate dihydroxyacetone phosphate (DHAP) to sn-glycerol 3-phosphate (G3P), the key precursor for phospholipid synthesis.</text>
</comment>
<comment type="subcellular location">
    <subcellularLocation>
        <location evidence="7">Cytoplasm</location>
    </subcellularLocation>
</comment>
<comment type="catalytic activity">
    <reaction evidence="7">
        <text>sn-glycerol 3-phosphate + NADP(+) = dihydroxyacetone phosphate + NADPH + H(+)</text>
        <dbReference type="Rhea" id="RHEA:11096"/>
        <dbReference type="ChEBI" id="CHEBI:15378"/>
        <dbReference type="ChEBI" id="CHEBI:57597"/>
        <dbReference type="ChEBI" id="CHEBI:57642"/>
        <dbReference type="ChEBI" id="CHEBI:57783"/>
        <dbReference type="ChEBI" id="CHEBI:58349"/>
        <dbReference type="EC" id="1.1.1.94"/>
    </reaction>
</comment>
<dbReference type="NCBIfam" id="NF000943">
    <property type="entry name" value="PRK00094.2-1"/>
    <property type="match status" value="1"/>
</dbReference>
<feature type="binding site" evidence="7">
    <location>
        <position position="254"/>
    </location>
    <ligand>
        <name>NADPH</name>
        <dbReference type="ChEBI" id="CHEBI:57783"/>
    </ligand>
</feature>
<feature type="binding site" evidence="7">
    <location>
        <position position="12"/>
    </location>
    <ligand>
        <name>NADPH</name>
        <dbReference type="ChEBI" id="CHEBI:57783"/>
    </ligand>
</feature>
<keyword evidence="7" id="KW-0547">Nucleotide-binding</keyword>
<dbReference type="RefSeq" id="WP_302243306.1">
    <property type="nucleotide sequence ID" value="NZ_JAULJQ010000001.1"/>
</dbReference>
<feature type="binding site" evidence="7">
    <location>
        <position position="112"/>
    </location>
    <ligand>
        <name>sn-glycerol 3-phosphate</name>
        <dbReference type="ChEBI" id="CHEBI:57597"/>
    </ligand>
</feature>
<dbReference type="InterPro" id="IPR006168">
    <property type="entry name" value="G3P_DH_NAD-dep"/>
</dbReference>
<comment type="similarity">
    <text evidence="1 7">Belongs to the NAD-dependent glycerol-3-phosphate dehydrogenase family.</text>
</comment>
<dbReference type="PANTHER" id="PTHR11728">
    <property type="entry name" value="GLYCEROL-3-PHOSPHATE DEHYDROGENASE"/>
    <property type="match status" value="1"/>
</dbReference>
<gene>
    <name evidence="7" type="primary">gpsA</name>
    <name evidence="10" type="ORF">Q2362_00555</name>
</gene>
<evidence type="ECO:0000313" key="10">
    <source>
        <dbReference type="EMBL" id="MDO2408588.1"/>
    </source>
</evidence>
<dbReference type="HAMAP" id="MF_00394">
    <property type="entry name" value="NAD_Glyc3P_dehydrog"/>
    <property type="match status" value="1"/>
</dbReference>
<evidence type="ECO:0000259" key="9">
    <source>
        <dbReference type="Pfam" id="PF07479"/>
    </source>
</evidence>
<dbReference type="InterPro" id="IPR011128">
    <property type="entry name" value="G3P_DH_NAD-dep_N"/>
</dbReference>
<feature type="binding site" evidence="7">
    <location>
        <position position="164"/>
    </location>
    <ligand>
        <name>sn-glycerol 3-phosphate</name>
        <dbReference type="ChEBI" id="CHEBI:57597"/>
    </ligand>
</feature>
<protein>
    <recommendedName>
        <fullName evidence="7">Glycerol-3-phosphate dehydrogenase [NAD(P)+]</fullName>
        <ecNumber evidence="7">1.1.1.94</ecNumber>
    </recommendedName>
    <alternativeName>
        <fullName evidence="7">NAD(P)(+)-dependent glycerol-3-phosphate dehydrogenase</fullName>
    </alternativeName>
    <alternativeName>
        <fullName evidence="7">NAD(P)H-dependent dihydroxyacetone-phosphate reductase</fullName>
    </alternativeName>
</protein>
<feature type="binding site" evidence="7">
    <location>
        <position position="82"/>
    </location>
    <ligand>
        <name>sn-glycerol 3-phosphate</name>
        <dbReference type="ChEBI" id="CHEBI:57597"/>
    </ligand>
</feature>
<keyword evidence="4 7" id="KW-0443">Lipid metabolism</keyword>
<dbReference type="Pfam" id="PF01210">
    <property type="entry name" value="NAD_Gly3P_dh_N"/>
    <property type="match status" value="1"/>
</dbReference>
<dbReference type="NCBIfam" id="NF000942">
    <property type="entry name" value="PRK00094.1-4"/>
    <property type="match status" value="1"/>
</dbReference>
<dbReference type="SUPFAM" id="SSF48179">
    <property type="entry name" value="6-phosphogluconate dehydrogenase C-terminal domain-like"/>
    <property type="match status" value="1"/>
</dbReference>
<dbReference type="SUPFAM" id="SSF51735">
    <property type="entry name" value="NAD(P)-binding Rossmann-fold domains"/>
    <property type="match status" value="1"/>
</dbReference>
<feature type="binding site" evidence="7">
    <location>
        <position position="34"/>
    </location>
    <ligand>
        <name>NADPH</name>
        <dbReference type="ChEBI" id="CHEBI:57783"/>
    </ligand>
</feature>
<name>A0ABT8T5A2_9BACT</name>
<dbReference type="EMBL" id="JAULJQ010000001">
    <property type="protein sequence ID" value="MDO2408588.1"/>
    <property type="molecule type" value="Genomic_DNA"/>
</dbReference>
<feature type="binding site" evidence="7">
    <location>
        <position position="228"/>
    </location>
    <ligand>
        <name>sn-glycerol 3-phosphate</name>
        <dbReference type="ChEBI" id="CHEBI:57597"/>
    </ligand>
</feature>
<evidence type="ECO:0000256" key="7">
    <source>
        <dbReference type="HAMAP-Rule" id="MF_00394"/>
    </source>
</evidence>
<feature type="binding site" evidence="7">
    <location>
        <position position="217"/>
    </location>
    <ligand>
        <name>sn-glycerol 3-phosphate</name>
        <dbReference type="ChEBI" id="CHEBI:57597"/>
    </ligand>
</feature>
<dbReference type="NCBIfam" id="NF000940">
    <property type="entry name" value="PRK00094.1-2"/>
    <property type="match status" value="1"/>
</dbReference>
<evidence type="ECO:0000313" key="11">
    <source>
        <dbReference type="Proteomes" id="UP001171111"/>
    </source>
</evidence>
<evidence type="ECO:0000256" key="2">
    <source>
        <dbReference type="ARBA" id="ARBA00022516"/>
    </source>
</evidence>
<keyword evidence="6 7" id="KW-1208">Phospholipid metabolism</keyword>
<dbReference type="PIRSF" id="PIRSF000114">
    <property type="entry name" value="Glycerol-3-P_dh"/>
    <property type="match status" value="1"/>
</dbReference>
<feature type="binding site" evidence="7">
    <location>
        <position position="110"/>
    </location>
    <ligand>
        <name>sn-glycerol 3-phosphate</name>
        <dbReference type="ChEBI" id="CHEBI:57597"/>
    </ligand>
</feature>
<dbReference type="EC" id="1.1.1.94" evidence="7"/>
<dbReference type="PROSITE" id="PS00957">
    <property type="entry name" value="NAD_G3PDH"/>
    <property type="match status" value="1"/>
</dbReference>
<evidence type="ECO:0000256" key="4">
    <source>
        <dbReference type="ARBA" id="ARBA00023098"/>
    </source>
</evidence>
<evidence type="ECO:0000259" key="8">
    <source>
        <dbReference type="Pfam" id="PF01210"/>
    </source>
</evidence>
<proteinExistence type="inferred from homology"/>
<keyword evidence="7" id="KW-0520">NAD</keyword>
<dbReference type="InterPro" id="IPR006109">
    <property type="entry name" value="G3P_DH_NAD-dep_C"/>
</dbReference>
<evidence type="ECO:0000256" key="5">
    <source>
        <dbReference type="ARBA" id="ARBA00023209"/>
    </source>
</evidence>
<feature type="active site" description="Proton acceptor" evidence="7">
    <location>
        <position position="164"/>
    </location>
</feature>
<evidence type="ECO:0000256" key="6">
    <source>
        <dbReference type="ARBA" id="ARBA00023264"/>
    </source>
</evidence>
<reference evidence="10 11" key="1">
    <citation type="submission" date="2023-06" db="EMBL/GenBank/DDBJ databases">
        <title>Campylobacter magnum sp. nov., isolated from cecal contents of domestic pigs (Sus scrofa domesticus).</title>
        <authorList>
            <person name="Papic B."/>
            <person name="Gruntar I."/>
        </authorList>
    </citation>
    <scope>NUCLEOTIDE SEQUENCE [LARGE SCALE GENOMIC DNA]</scope>
    <source>
        <strain evidence="11">34484-21</strain>
    </source>
</reference>
<comment type="pathway">
    <text evidence="7">Membrane lipid metabolism; glycerophospholipid metabolism.</text>
</comment>
<dbReference type="PANTHER" id="PTHR11728:SF1">
    <property type="entry name" value="GLYCEROL-3-PHOSPHATE DEHYDROGENASE [NAD(+)] 2, CHLOROPLASTIC"/>
    <property type="match status" value="1"/>
</dbReference>
<feature type="binding site" evidence="7">
    <location>
        <position position="35"/>
    </location>
    <ligand>
        <name>NADPH</name>
        <dbReference type="ChEBI" id="CHEBI:57783"/>
    </ligand>
</feature>
<feature type="domain" description="Glycerol-3-phosphate dehydrogenase NAD-dependent N-terminal" evidence="8">
    <location>
        <begin position="42"/>
        <end position="133"/>
    </location>
</feature>
<evidence type="ECO:0000256" key="1">
    <source>
        <dbReference type="ARBA" id="ARBA00011009"/>
    </source>
</evidence>
<dbReference type="Gene3D" id="3.40.50.720">
    <property type="entry name" value="NAD(P)-binding Rossmann-like Domain"/>
    <property type="match status" value="1"/>
</dbReference>
<keyword evidence="5 7" id="KW-0594">Phospholipid biosynthesis</keyword>
<keyword evidence="2 7" id="KW-0444">Lipid biosynthesis</keyword>
<feature type="binding site" evidence="7">
    <location>
        <position position="252"/>
    </location>
    <ligand>
        <name>NADPH</name>
        <dbReference type="ChEBI" id="CHEBI:57783"/>
    </ligand>
</feature>
<keyword evidence="7" id="KW-0521">NADP</keyword>
<accession>A0ABT8T5A2</accession>
<dbReference type="InterPro" id="IPR013328">
    <property type="entry name" value="6PGD_dom2"/>
</dbReference>
<feature type="binding site" evidence="7">
    <location>
        <position position="82"/>
    </location>
    <ligand>
        <name>NADPH</name>
        <dbReference type="ChEBI" id="CHEBI:57783"/>
    </ligand>
</feature>